<dbReference type="Proteomes" id="UP000018721">
    <property type="component" value="Unassembled WGS sequence"/>
</dbReference>
<dbReference type="InterPro" id="IPR027806">
    <property type="entry name" value="HARBI1_dom"/>
</dbReference>
<evidence type="ECO:0000256" key="1">
    <source>
        <dbReference type="ARBA" id="ARBA00001968"/>
    </source>
</evidence>
<feature type="domain" description="DDE Tnp4" evidence="3">
    <location>
        <begin position="190"/>
        <end position="361"/>
    </location>
</feature>
<organism evidence="4 5">
    <name type="scientific">Phytophthora nicotianae P1569</name>
    <dbReference type="NCBI Taxonomy" id="1317065"/>
    <lineage>
        <taxon>Eukaryota</taxon>
        <taxon>Sar</taxon>
        <taxon>Stramenopiles</taxon>
        <taxon>Oomycota</taxon>
        <taxon>Peronosporomycetes</taxon>
        <taxon>Peronosporales</taxon>
        <taxon>Peronosporaceae</taxon>
        <taxon>Phytophthora</taxon>
    </lineage>
</organism>
<keyword evidence="2" id="KW-0479">Metal-binding</keyword>
<dbReference type="AlphaFoldDB" id="V9E536"/>
<comment type="cofactor">
    <cofactor evidence="1">
        <name>a divalent metal cation</name>
        <dbReference type="ChEBI" id="CHEBI:60240"/>
    </cofactor>
</comment>
<evidence type="ECO:0000256" key="2">
    <source>
        <dbReference type="ARBA" id="ARBA00022723"/>
    </source>
</evidence>
<dbReference type="eggNOG" id="ENOG502RYHR">
    <property type="taxonomic scope" value="Eukaryota"/>
</dbReference>
<evidence type="ECO:0000259" key="3">
    <source>
        <dbReference type="Pfam" id="PF13359"/>
    </source>
</evidence>
<evidence type="ECO:0000313" key="4">
    <source>
        <dbReference type="EMBL" id="ETI34061.1"/>
    </source>
</evidence>
<evidence type="ECO:0000313" key="5">
    <source>
        <dbReference type="Proteomes" id="UP000018721"/>
    </source>
</evidence>
<dbReference type="OrthoDB" id="116425at2759"/>
<dbReference type="GO" id="GO:0046872">
    <property type="term" value="F:metal ion binding"/>
    <property type="evidence" value="ECO:0007669"/>
    <property type="project" value="UniProtKB-KW"/>
</dbReference>
<dbReference type="EMBL" id="ANIZ01003355">
    <property type="protein sequence ID" value="ETI34061.1"/>
    <property type="molecule type" value="Genomic_DNA"/>
</dbReference>
<sequence>MSGRTGRRSHTTEEDHRQQMLRMLDDRDIVRRAELDRFSSVRRNDDDVDVDSPCPIFDTWYMEGGADAVSRPTNFTPCELNVLWSIVRLHVTRYWNVGRGRRSQFAGKDVLFMTLAAFKHGGTWDMNAHVFLIKTPTFIKTITSFCRVLAQRVYDEWVRGKAVETNMRRLVTSGNTFSHYPCALNATDVTFQQANRPTGNMTEVMPYYSAKHKLYGLKVEVSVNPKGFAINCSQHERGNTPDISIFRNNMEFHSSMRVKSETDNQIPDEGPLREEFSREWAVLTDKGYQGLEAHLRCIHPTKGSNLPPEVQRRNEKISSDRDLVENFFGRLCSLWRIVADKYRWSEDLYDDIFQVCVGLTNFHIESNPLRDTNGEAYAQRENRLRAIRDLVQRFHNSENVQ</sequence>
<dbReference type="Pfam" id="PF13359">
    <property type="entry name" value="DDE_Tnp_4"/>
    <property type="match status" value="1"/>
</dbReference>
<gene>
    <name evidence="4" type="ORF">F443_19352</name>
</gene>
<name>V9E536_PHYNI</name>
<comment type="caution">
    <text evidence="4">The sequence shown here is derived from an EMBL/GenBank/DDBJ whole genome shotgun (WGS) entry which is preliminary data.</text>
</comment>
<protein>
    <recommendedName>
        <fullName evidence="3">DDE Tnp4 domain-containing protein</fullName>
    </recommendedName>
</protein>
<accession>V9E536</accession>
<keyword evidence="5" id="KW-1185">Reference proteome</keyword>
<dbReference type="HOGENOM" id="CLU_035877_0_0_1"/>
<proteinExistence type="predicted"/>
<reference evidence="4 5" key="1">
    <citation type="submission" date="2013-11" db="EMBL/GenBank/DDBJ databases">
        <title>The Genome Sequence of Phytophthora parasitica P1569.</title>
        <authorList>
            <consortium name="The Broad Institute Genomics Platform"/>
            <person name="Russ C."/>
            <person name="Tyler B."/>
            <person name="Panabieres F."/>
            <person name="Shan W."/>
            <person name="Tripathy S."/>
            <person name="Grunwald N."/>
            <person name="Machado M."/>
            <person name="Johnson C.S."/>
            <person name="Arredondo F."/>
            <person name="Hong C."/>
            <person name="Coffey M."/>
            <person name="Young S.K."/>
            <person name="Zeng Q."/>
            <person name="Gargeya S."/>
            <person name="Fitzgerald M."/>
            <person name="Abouelleil A."/>
            <person name="Alvarado L."/>
            <person name="Chapman S.B."/>
            <person name="Gainer-Dewar J."/>
            <person name="Goldberg J."/>
            <person name="Griggs A."/>
            <person name="Gujja S."/>
            <person name="Hansen M."/>
            <person name="Howarth C."/>
            <person name="Imamovic A."/>
            <person name="Ireland A."/>
            <person name="Larimer J."/>
            <person name="McCowan C."/>
            <person name="Murphy C."/>
            <person name="Pearson M."/>
            <person name="Poon T.W."/>
            <person name="Priest M."/>
            <person name="Roberts A."/>
            <person name="Saif S."/>
            <person name="Shea T."/>
            <person name="Sykes S."/>
            <person name="Wortman J."/>
            <person name="Nusbaum C."/>
            <person name="Birren B."/>
        </authorList>
    </citation>
    <scope>NUCLEOTIDE SEQUENCE [LARGE SCALE GENOMIC DNA]</scope>
    <source>
        <strain evidence="4 5">P1569</strain>
    </source>
</reference>